<sequence>MRALASARFRAPGGAHPLSTVRQARQCAAEAEVHRSGDKHSPAAPRARGGPSCRTLPVGKTISEPKHAGPCRVNGSPKPP</sequence>
<dbReference type="Proteomes" id="UP001501576">
    <property type="component" value="Unassembled WGS sequence"/>
</dbReference>
<accession>A0ABN1D1U1</accession>
<comment type="caution">
    <text evidence="2">The sequence shown here is derived from an EMBL/GenBank/DDBJ whole genome shotgun (WGS) entry which is preliminary data.</text>
</comment>
<dbReference type="EMBL" id="BAAABZ010000025">
    <property type="protein sequence ID" value="GAA0531943.1"/>
    <property type="molecule type" value="Genomic_DNA"/>
</dbReference>
<name>A0ABN1D1U1_9ACTN</name>
<feature type="region of interest" description="Disordered" evidence="1">
    <location>
        <begin position="1"/>
        <end position="80"/>
    </location>
</feature>
<keyword evidence="3" id="KW-1185">Reference proteome</keyword>
<feature type="compositionally biased region" description="Basic and acidic residues" evidence="1">
    <location>
        <begin position="31"/>
        <end position="41"/>
    </location>
</feature>
<organism evidence="2 3">
    <name type="scientific">Streptomyces mordarskii</name>
    <dbReference type="NCBI Taxonomy" id="1226758"/>
    <lineage>
        <taxon>Bacteria</taxon>
        <taxon>Bacillati</taxon>
        <taxon>Actinomycetota</taxon>
        <taxon>Actinomycetes</taxon>
        <taxon>Kitasatosporales</taxon>
        <taxon>Streptomycetaceae</taxon>
        <taxon>Streptomyces</taxon>
    </lineage>
</organism>
<gene>
    <name evidence="2" type="ORF">GCM10010390_37730</name>
</gene>
<protein>
    <submittedName>
        <fullName evidence="2">Uncharacterized protein</fullName>
    </submittedName>
</protein>
<evidence type="ECO:0000313" key="3">
    <source>
        <dbReference type="Proteomes" id="UP001501576"/>
    </source>
</evidence>
<proteinExistence type="predicted"/>
<reference evidence="2 3" key="1">
    <citation type="journal article" date="2019" name="Int. J. Syst. Evol. Microbiol.">
        <title>The Global Catalogue of Microorganisms (GCM) 10K type strain sequencing project: providing services to taxonomists for standard genome sequencing and annotation.</title>
        <authorList>
            <consortium name="The Broad Institute Genomics Platform"/>
            <consortium name="The Broad Institute Genome Sequencing Center for Infectious Disease"/>
            <person name="Wu L."/>
            <person name="Ma J."/>
        </authorList>
    </citation>
    <scope>NUCLEOTIDE SEQUENCE [LARGE SCALE GENOMIC DNA]</scope>
    <source>
        <strain evidence="2 3">JCM 5052</strain>
    </source>
</reference>
<evidence type="ECO:0000313" key="2">
    <source>
        <dbReference type="EMBL" id="GAA0531943.1"/>
    </source>
</evidence>
<evidence type="ECO:0000256" key="1">
    <source>
        <dbReference type="SAM" id="MobiDB-lite"/>
    </source>
</evidence>